<feature type="region of interest" description="Disordered" evidence="1">
    <location>
        <begin position="1"/>
        <end position="27"/>
    </location>
</feature>
<sequence>MKTKLEDLLKGVPAQKGNGGRHLTPTVSSAAAKAAEPMTALDKTTASAKRLLDDEALARSEKTARLKAAREDRDKGDDD</sequence>
<reference evidence="2 3" key="1">
    <citation type="submission" date="2019-12" db="EMBL/GenBank/DDBJ databases">
        <authorList>
            <person name="Li M."/>
        </authorList>
    </citation>
    <scope>NUCLEOTIDE SEQUENCE [LARGE SCALE GENOMIC DNA]</scope>
    <source>
        <strain evidence="2 3">GBMRC 2024</strain>
    </source>
</reference>
<comment type="caution">
    <text evidence="2">The sequence shown here is derived from an EMBL/GenBank/DDBJ whole genome shotgun (WGS) entry which is preliminary data.</text>
</comment>
<evidence type="ECO:0000256" key="1">
    <source>
        <dbReference type="SAM" id="MobiDB-lite"/>
    </source>
</evidence>
<name>A0A6L7FZU0_9RHOB</name>
<proteinExistence type="predicted"/>
<dbReference type="RefSeq" id="WP_160892581.1">
    <property type="nucleotide sequence ID" value="NZ_WUMU01000004.1"/>
</dbReference>
<keyword evidence="3" id="KW-1185">Reference proteome</keyword>
<gene>
    <name evidence="2" type="ORF">GR170_05795</name>
</gene>
<organism evidence="2 3">
    <name type="scientific">Pseudooceanicola albus</name>
    <dbReference type="NCBI Taxonomy" id="2692189"/>
    <lineage>
        <taxon>Bacteria</taxon>
        <taxon>Pseudomonadati</taxon>
        <taxon>Pseudomonadota</taxon>
        <taxon>Alphaproteobacteria</taxon>
        <taxon>Rhodobacterales</taxon>
        <taxon>Paracoccaceae</taxon>
        <taxon>Pseudooceanicola</taxon>
    </lineage>
</organism>
<evidence type="ECO:0000313" key="2">
    <source>
        <dbReference type="EMBL" id="MXN17341.1"/>
    </source>
</evidence>
<protein>
    <submittedName>
        <fullName evidence="2">Uncharacterized protein</fullName>
    </submittedName>
</protein>
<dbReference type="Proteomes" id="UP000477911">
    <property type="component" value="Unassembled WGS sequence"/>
</dbReference>
<dbReference type="EMBL" id="WUMU01000004">
    <property type="protein sequence ID" value="MXN17341.1"/>
    <property type="molecule type" value="Genomic_DNA"/>
</dbReference>
<evidence type="ECO:0000313" key="3">
    <source>
        <dbReference type="Proteomes" id="UP000477911"/>
    </source>
</evidence>
<dbReference type="AlphaFoldDB" id="A0A6L7FZU0"/>
<accession>A0A6L7FZU0</accession>